<dbReference type="CDD" id="cd17593">
    <property type="entry name" value="REC_CheC-like"/>
    <property type="match status" value="1"/>
</dbReference>
<dbReference type="PANTHER" id="PTHR44591:SF24">
    <property type="entry name" value="PROTEIN-GLUTAMATE METHYLESTERASE_PROTEIN-GLUTAMINE GLUTAMINASE 1"/>
    <property type="match status" value="1"/>
</dbReference>
<evidence type="ECO:0000313" key="5">
    <source>
        <dbReference type="Proteomes" id="UP000198706"/>
    </source>
</evidence>
<protein>
    <submittedName>
        <fullName evidence="4">Response regulator receiver domain-containing protein</fullName>
    </submittedName>
</protein>
<evidence type="ECO:0000313" key="4">
    <source>
        <dbReference type="EMBL" id="SDJ93123.1"/>
    </source>
</evidence>
<evidence type="ECO:0000259" key="3">
    <source>
        <dbReference type="PROSITE" id="PS50110"/>
    </source>
</evidence>
<dbReference type="Gene3D" id="3.40.50.2300">
    <property type="match status" value="1"/>
</dbReference>
<dbReference type="AlphaFoldDB" id="A0A1G8XRK3"/>
<reference evidence="4 5" key="1">
    <citation type="submission" date="2016-10" db="EMBL/GenBank/DDBJ databases">
        <authorList>
            <person name="de Groot N.N."/>
        </authorList>
    </citation>
    <scope>NUCLEOTIDE SEQUENCE [LARGE SCALE GENOMIC DNA]</scope>
    <source>
        <strain evidence="4 5">JCM 21544</strain>
    </source>
</reference>
<dbReference type="EMBL" id="FNFD01000003">
    <property type="protein sequence ID" value="SDJ93123.1"/>
    <property type="molecule type" value="Genomic_DNA"/>
</dbReference>
<keyword evidence="1 2" id="KW-0597">Phosphoprotein</keyword>
<organism evidence="4 5">
    <name type="scientific">Pseudomonas indica</name>
    <dbReference type="NCBI Taxonomy" id="137658"/>
    <lineage>
        <taxon>Bacteria</taxon>
        <taxon>Pseudomonadati</taxon>
        <taxon>Pseudomonadota</taxon>
        <taxon>Gammaproteobacteria</taxon>
        <taxon>Pseudomonadales</taxon>
        <taxon>Pseudomonadaceae</taxon>
        <taxon>Pseudomonas</taxon>
    </lineage>
</organism>
<keyword evidence="5" id="KW-1185">Reference proteome</keyword>
<dbReference type="GO" id="GO:0000160">
    <property type="term" value="P:phosphorelay signal transduction system"/>
    <property type="evidence" value="ECO:0007669"/>
    <property type="project" value="InterPro"/>
</dbReference>
<dbReference type="InterPro" id="IPR050595">
    <property type="entry name" value="Bact_response_regulator"/>
</dbReference>
<dbReference type="PROSITE" id="PS50110">
    <property type="entry name" value="RESPONSE_REGULATORY"/>
    <property type="match status" value="1"/>
</dbReference>
<evidence type="ECO:0000256" key="1">
    <source>
        <dbReference type="ARBA" id="ARBA00022553"/>
    </source>
</evidence>
<dbReference type="STRING" id="137658.SAMN05216186_103268"/>
<dbReference type="PANTHER" id="PTHR44591">
    <property type="entry name" value="STRESS RESPONSE REGULATOR PROTEIN 1"/>
    <property type="match status" value="1"/>
</dbReference>
<sequence>MKVLIVDDSAMSRKMVMKALPPEFEAEISQAANGEEALAAYHAGNAEVIFLDLTMPVMDGFRTLELLKREDANAVVIVISADIQPQAQQRVRELGAAGFVKKPITPEAMQAALHDVGLI</sequence>
<dbReference type="SMART" id="SM00448">
    <property type="entry name" value="REC"/>
    <property type="match status" value="1"/>
</dbReference>
<dbReference type="InterPro" id="IPR011006">
    <property type="entry name" value="CheY-like_superfamily"/>
</dbReference>
<proteinExistence type="predicted"/>
<dbReference type="SUPFAM" id="SSF52172">
    <property type="entry name" value="CheY-like"/>
    <property type="match status" value="1"/>
</dbReference>
<feature type="domain" description="Response regulatory" evidence="3">
    <location>
        <begin position="2"/>
        <end position="117"/>
    </location>
</feature>
<dbReference type="InterPro" id="IPR001789">
    <property type="entry name" value="Sig_transdc_resp-reg_receiver"/>
</dbReference>
<evidence type="ECO:0000256" key="2">
    <source>
        <dbReference type="PROSITE-ProRule" id="PRU00169"/>
    </source>
</evidence>
<name>A0A1G8XRK3_9PSED</name>
<dbReference type="Proteomes" id="UP000198706">
    <property type="component" value="Unassembled WGS sequence"/>
</dbReference>
<accession>A0A1G8XRK3</accession>
<dbReference type="Pfam" id="PF00072">
    <property type="entry name" value="Response_reg"/>
    <property type="match status" value="1"/>
</dbReference>
<feature type="modified residue" description="4-aspartylphosphate" evidence="2">
    <location>
        <position position="52"/>
    </location>
</feature>
<gene>
    <name evidence="4" type="ORF">SAMN05216186_103268</name>
</gene>
<dbReference type="RefSeq" id="WP_169715783.1">
    <property type="nucleotide sequence ID" value="NZ_FNFD01000003.1"/>
</dbReference>